<evidence type="ECO:0000313" key="1">
    <source>
        <dbReference type="EMBL" id="HDK37788.1"/>
    </source>
</evidence>
<sequence length="103" mass="11549">MGNLSSTNPAPLHPLIHEEHYRLQHEQLVFEIANALALAFNIRGNGHKLQYLLDAPDSQTDAETLIRWVNQALLDVQRECQALLLGQLMRELEQATIAKGVLA</sequence>
<organism evidence="1">
    <name type="scientific">Thiolapillus brandeum</name>
    <dbReference type="NCBI Taxonomy" id="1076588"/>
    <lineage>
        <taxon>Bacteria</taxon>
        <taxon>Pseudomonadati</taxon>
        <taxon>Pseudomonadota</taxon>
        <taxon>Gammaproteobacteria</taxon>
        <taxon>Chromatiales</taxon>
        <taxon>Sedimenticolaceae</taxon>
        <taxon>Thiolapillus</taxon>
    </lineage>
</organism>
<dbReference type="AlphaFoldDB" id="A0A831K296"/>
<dbReference type="Proteomes" id="UP000885822">
    <property type="component" value="Unassembled WGS sequence"/>
</dbReference>
<dbReference type="EMBL" id="DRCV01000094">
    <property type="protein sequence ID" value="HDK37788.1"/>
    <property type="molecule type" value="Genomic_DNA"/>
</dbReference>
<gene>
    <name evidence="1" type="ORF">ENG92_02070</name>
</gene>
<proteinExistence type="predicted"/>
<comment type="caution">
    <text evidence="1">The sequence shown here is derived from an EMBL/GenBank/DDBJ whole genome shotgun (WGS) entry which is preliminary data.</text>
</comment>
<accession>A0A831K296</accession>
<name>A0A831K296_9GAMM</name>
<protein>
    <submittedName>
        <fullName evidence="1">Uncharacterized protein</fullName>
    </submittedName>
</protein>
<reference evidence="1" key="1">
    <citation type="journal article" date="2020" name="mSystems">
        <title>Genome- and Community-Level Interaction Insights into Carbon Utilization and Element Cycling Functions of Hydrothermarchaeota in Hydrothermal Sediment.</title>
        <authorList>
            <person name="Zhou Z."/>
            <person name="Liu Y."/>
            <person name="Xu W."/>
            <person name="Pan J."/>
            <person name="Luo Z.H."/>
            <person name="Li M."/>
        </authorList>
    </citation>
    <scope>NUCLEOTIDE SEQUENCE [LARGE SCALE GENOMIC DNA]</scope>
    <source>
        <strain evidence="1">HyVt-26</strain>
    </source>
</reference>